<evidence type="ECO:0000256" key="1">
    <source>
        <dbReference type="SAM" id="Phobius"/>
    </source>
</evidence>
<accession>A0A6C0KBA7</accession>
<sequence>MNYFYLKILLIIIVVAFVVWYFVFNQKALFSQQHKNIKQKASDGRTYGVNSAFGAEQKLNRFVNLRAGLDRVVKYCEENAYPDFHRSSRLAQRWAKSEIGETGPTEDTVGYVVEKGREFKICLTDKDTNALEAFNSTMFVCLHELSHLMSQEFGHGEEFWENFRVVLELAIKLGVYEYRDFKKNPDNFCGTVIYSEPCRGNTSCSKQSN</sequence>
<protein>
    <recommendedName>
        <fullName evidence="3">WLM domain-containing protein</fullName>
    </recommendedName>
</protein>
<reference evidence="2" key="1">
    <citation type="journal article" date="2020" name="Nature">
        <title>Giant virus diversity and host interactions through global metagenomics.</title>
        <authorList>
            <person name="Schulz F."/>
            <person name="Roux S."/>
            <person name="Paez-Espino D."/>
            <person name="Jungbluth S."/>
            <person name="Walsh D.A."/>
            <person name="Denef V.J."/>
            <person name="McMahon K.D."/>
            <person name="Konstantinidis K.T."/>
            <person name="Eloe-Fadrosh E.A."/>
            <person name="Kyrpides N.C."/>
            <person name="Woyke T."/>
        </authorList>
    </citation>
    <scope>NUCLEOTIDE SEQUENCE</scope>
    <source>
        <strain evidence="2">GVMAG-S-1102113-126</strain>
    </source>
</reference>
<evidence type="ECO:0000313" key="2">
    <source>
        <dbReference type="EMBL" id="QHU14683.1"/>
    </source>
</evidence>
<keyword evidence="1" id="KW-0472">Membrane</keyword>
<dbReference type="AlphaFoldDB" id="A0A6C0KBA7"/>
<proteinExistence type="predicted"/>
<feature type="transmembrane region" description="Helical" evidence="1">
    <location>
        <begin position="6"/>
        <end position="24"/>
    </location>
</feature>
<dbReference type="EMBL" id="MN740845">
    <property type="protein sequence ID" value="QHU14683.1"/>
    <property type="molecule type" value="Genomic_DNA"/>
</dbReference>
<evidence type="ECO:0008006" key="3">
    <source>
        <dbReference type="Google" id="ProtNLM"/>
    </source>
</evidence>
<name>A0A6C0KBA7_9ZZZZ</name>
<keyword evidence="1" id="KW-0812">Transmembrane</keyword>
<keyword evidence="1" id="KW-1133">Transmembrane helix</keyword>
<organism evidence="2">
    <name type="scientific">viral metagenome</name>
    <dbReference type="NCBI Taxonomy" id="1070528"/>
    <lineage>
        <taxon>unclassified sequences</taxon>
        <taxon>metagenomes</taxon>
        <taxon>organismal metagenomes</taxon>
    </lineage>
</organism>